<dbReference type="Pfam" id="PF01381">
    <property type="entry name" value="HTH_3"/>
    <property type="match status" value="1"/>
</dbReference>
<evidence type="ECO:0000313" key="5">
    <source>
        <dbReference type="EMBL" id="VTU06927.1"/>
    </source>
</evidence>
<organism evidence="5 6">
    <name type="scientific">Actinobacillus porcinus</name>
    <dbReference type="NCBI Taxonomy" id="51048"/>
    <lineage>
        <taxon>Bacteria</taxon>
        <taxon>Pseudomonadati</taxon>
        <taxon>Pseudomonadota</taxon>
        <taxon>Gammaproteobacteria</taxon>
        <taxon>Pasteurellales</taxon>
        <taxon>Pasteurellaceae</taxon>
        <taxon>Actinobacillus</taxon>
    </lineage>
</organism>
<evidence type="ECO:0000256" key="3">
    <source>
        <dbReference type="ARBA" id="ARBA00023163"/>
    </source>
</evidence>
<evidence type="ECO:0000256" key="1">
    <source>
        <dbReference type="ARBA" id="ARBA00023015"/>
    </source>
</evidence>
<dbReference type="RefSeq" id="WP_135709517.1">
    <property type="nucleotide sequence ID" value="NZ_CABFKI010000003.1"/>
</dbReference>
<dbReference type="SMART" id="SM00530">
    <property type="entry name" value="HTH_XRE"/>
    <property type="match status" value="1"/>
</dbReference>
<dbReference type="Gene3D" id="1.10.260.40">
    <property type="entry name" value="lambda repressor-like DNA-binding domains"/>
    <property type="match status" value="1"/>
</dbReference>
<keyword evidence="1" id="KW-0805">Transcription regulation</keyword>
<gene>
    <name evidence="5" type="ORF">SAMEA1410922_00679</name>
</gene>
<accession>A0ABY6TIS7</accession>
<keyword evidence="3" id="KW-0804">Transcription</keyword>
<dbReference type="InterPro" id="IPR052359">
    <property type="entry name" value="HTH-type_reg/antitoxin"/>
</dbReference>
<protein>
    <submittedName>
        <fullName evidence="5">Helix-turn-helix containing protein</fullName>
    </submittedName>
</protein>
<dbReference type="PANTHER" id="PTHR36511">
    <property type="entry name" value="MERR FAMILY BACTERIAL REGULATORY PROTEIN"/>
    <property type="match status" value="1"/>
</dbReference>
<comment type="caution">
    <text evidence="5">The sequence shown here is derived from an EMBL/GenBank/DDBJ whole genome shotgun (WGS) entry which is preliminary data.</text>
</comment>
<dbReference type="PROSITE" id="PS50943">
    <property type="entry name" value="HTH_CROC1"/>
    <property type="match status" value="1"/>
</dbReference>
<keyword evidence="2" id="KW-0238">DNA-binding</keyword>
<name>A0ABY6TIS7_9PAST</name>
<sequence>MKYHSELTEMLHAHAADLYEAGFLDKQTMSKFDRSCLTPIQPLSGDEIRQIRQKAHFSQTVFANYLNVSKNLVSDWERGVKKPSGAALKLLTLAQTKGIQAIA</sequence>
<dbReference type="PANTHER" id="PTHR36511:SF3">
    <property type="entry name" value="ANTITOXIN HIGA-2"/>
    <property type="match status" value="1"/>
</dbReference>
<reference evidence="5 6" key="1">
    <citation type="submission" date="2019-05" db="EMBL/GenBank/DDBJ databases">
        <authorList>
            <consortium name="Pathogen Informatics"/>
        </authorList>
    </citation>
    <scope>NUCLEOTIDE SEQUENCE [LARGE SCALE GENOMIC DNA]</scope>
    <source>
        <strain evidence="5 6">NM319</strain>
    </source>
</reference>
<dbReference type="EMBL" id="CABFKI010000003">
    <property type="protein sequence ID" value="VTU06927.1"/>
    <property type="molecule type" value="Genomic_DNA"/>
</dbReference>
<dbReference type="InterPro" id="IPR001387">
    <property type="entry name" value="Cro/C1-type_HTH"/>
</dbReference>
<evidence type="ECO:0000313" key="6">
    <source>
        <dbReference type="Proteomes" id="UP000308167"/>
    </source>
</evidence>
<dbReference type="SUPFAM" id="SSF47413">
    <property type="entry name" value="lambda repressor-like DNA-binding domains"/>
    <property type="match status" value="1"/>
</dbReference>
<evidence type="ECO:0000256" key="2">
    <source>
        <dbReference type="ARBA" id="ARBA00023125"/>
    </source>
</evidence>
<dbReference type="Proteomes" id="UP000308167">
    <property type="component" value="Unassembled WGS sequence"/>
</dbReference>
<dbReference type="GeneID" id="86155083"/>
<keyword evidence="6" id="KW-1185">Reference proteome</keyword>
<proteinExistence type="predicted"/>
<evidence type="ECO:0000259" key="4">
    <source>
        <dbReference type="PROSITE" id="PS50943"/>
    </source>
</evidence>
<dbReference type="InterPro" id="IPR010982">
    <property type="entry name" value="Lambda_DNA-bd_dom_sf"/>
</dbReference>
<dbReference type="CDD" id="cd00093">
    <property type="entry name" value="HTH_XRE"/>
    <property type="match status" value="1"/>
</dbReference>
<feature type="domain" description="HTH cro/C1-type" evidence="4">
    <location>
        <begin position="48"/>
        <end position="91"/>
    </location>
</feature>